<dbReference type="SUPFAM" id="SSF103642">
    <property type="entry name" value="Sec-C motif"/>
    <property type="match status" value="1"/>
</dbReference>
<evidence type="ECO:0000259" key="1">
    <source>
        <dbReference type="Pfam" id="PF22007"/>
    </source>
</evidence>
<dbReference type="Pfam" id="PF23988">
    <property type="entry name" value="DUF7309"/>
    <property type="match status" value="1"/>
</dbReference>
<gene>
    <name evidence="3" type="ordered locus">Slip_2116</name>
</gene>
<feature type="domain" description="DUF6930" evidence="1">
    <location>
        <begin position="296"/>
        <end position="413"/>
    </location>
</feature>
<evidence type="ECO:0000313" key="4">
    <source>
        <dbReference type="Proteomes" id="UP000000378"/>
    </source>
</evidence>
<dbReference type="Proteomes" id="UP000000378">
    <property type="component" value="Chromosome"/>
</dbReference>
<evidence type="ECO:0000259" key="2">
    <source>
        <dbReference type="Pfam" id="PF23988"/>
    </source>
</evidence>
<proteinExistence type="predicted"/>
<dbReference type="STRING" id="643648.Slip_2116"/>
<dbReference type="HOGENOM" id="CLU_658765_0_0_9"/>
<organism evidence="3 4">
    <name type="scientific">Syntrophothermus lipocalidus (strain DSM 12680 / TGB-C1)</name>
    <dbReference type="NCBI Taxonomy" id="643648"/>
    <lineage>
        <taxon>Bacteria</taxon>
        <taxon>Bacillati</taxon>
        <taxon>Bacillota</taxon>
        <taxon>Clostridia</taxon>
        <taxon>Eubacteriales</taxon>
        <taxon>Syntrophomonadaceae</taxon>
        <taxon>Syntrophothermus</taxon>
    </lineage>
</organism>
<dbReference type="InterPro" id="IPR004027">
    <property type="entry name" value="SEC_C_motif"/>
</dbReference>
<dbReference type="Pfam" id="PF22007">
    <property type="entry name" value="DUF6930"/>
    <property type="match status" value="1"/>
</dbReference>
<dbReference type="eggNOG" id="COG3012">
    <property type="taxonomic scope" value="Bacteria"/>
</dbReference>
<reference evidence="3 4" key="2">
    <citation type="journal article" date="2010" name="Stand. Genomic Sci.">
        <title>Complete genome sequence of Syntrophothermus lipocalidus type strain (TGB-C1).</title>
        <authorList>
            <person name="Djao O.D."/>
            <person name="Zhang X."/>
            <person name="Lucas S."/>
            <person name="Lapidus A."/>
            <person name="Del Rio T.G."/>
            <person name="Nolan M."/>
            <person name="Tice H."/>
            <person name="Cheng J.F."/>
            <person name="Han C."/>
            <person name="Tapia R."/>
            <person name="Goodwin L."/>
            <person name="Pitluck S."/>
            <person name="Liolios K."/>
            <person name="Ivanova N."/>
            <person name="Mavromatis K."/>
            <person name="Mikhailova N."/>
            <person name="Ovchinnikova G."/>
            <person name="Pati A."/>
            <person name="Brambilla E."/>
            <person name="Chen A."/>
            <person name="Palaniappan K."/>
            <person name="Land M."/>
            <person name="Hauser L."/>
            <person name="Chang Y.J."/>
            <person name="Jeffries C.D."/>
            <person name="Rohde M."/>
            <person name="Sikorski J."/>
            <person name="Spring S."/>
            <person name="Goker M."/>
            <person name="Detter J.C."/>
            <person name="Woyke T."/>
            <person name="Bristow J."/>
            <person name="Eisen J.A."/>
            <person name="Markowitz V."/>
            <person name="Hugenholtz P."/>
            <person name="Kyrpides N.C."/>
            <person name="Klenk H.P."/>
        </authorList>
    </citation>
    <scope>NUCLEOTIDE SEQUENCE [LARGE SCALE GENOMIC DNA]</scope>
    <source>
        <strain evidence="4">DSM 12680 / TGB-C1</strain>
    </source>
</reference>
<dbReference type="Gene3D" id="3.10.450.50">
    <property type="match status" value="1"/>
</dbReference>
<dbReference type="KEGG" id="slp:Slip_2116"/>
<sequence length="417" mass="48273">MGKIGRNEPCPCGSGKKYKNCCLKQEEERQETVVQTGEFGEQLSLFENLWEKKLEECLMDLMEGQASEEYQATVGMAEARLDEKINPQVMDGLVKAFLRFVELKPWEWMSDIDLFAVQVPGEEELTYACILGNAGVVFGLAIYPGDDGIQYYLRQRAVEGKGHLSMFEDLGPSLLLSLGNRDELLPEERKVYKELDYRFRGREAWPVFRSYRPGYYVWKLTADEMLLATAVLEQSIQFALHCKKHRRQWNNKIEQDKIPWCVAGCSLEEMEKKLRWTPLPEVRHKIEIIPADEILLKKVRKEVPLCQGIWELDWFYSPMPVQESKHHVPVRPLMLAICDHETGLMLDFNLVYREQADIAGFVVKTIRGLRRRPRVVMVSDPLKVLAVSKLFSLLGCEVCVADYMMMDDFKDTLLEMD</sequence>
<dbReference type="Pfam" id="PF02810">
    <property type="entry name" value="SEC-C"/>
    <property type="match status" value="1"/>
</dbReference>
<name>D7CIY2_SYNLT</name>
<reference evidence="4" key="1">
    <citation type="journal article" date="2010" name="Stand. Genomic Sci.">
        <title>Complete genome sequence of Syntrophothermus lipocalidus type strain (TGB-C1T).</title>
        <authorList>
            <consortium name="US DOE Joint Genome Institute (JGI-PGF)"/>
            <person name="Djao O."/>
            <person name="Zhang X."/>
            <person name="Lucas S."/>
            <person name="Lapidus A."/>
            <person name="Glavina Del Rio T."/>
            <person name="Nolan M."/>
            <person name="Tice H."/>
            <person name="Cheng J."/>
            <person name="Han C."/>
            <person name="Tapia R."/>
            <person name="Goodwin L."/>
            <person name="Pitluck S."/>
            <person name="Liolios K."/>
            <person name="Ivanova N."/>
            <person name="Mavromatis K."/>
            <person name="Mikhailova N."/>
            <person name="Ovchinnikova G."/>
            <person name="Pati A."/>
            <person name="Brambilla E."/>
            <person name="Chen A."/>
            <person name="Palaniappan K."/>
            <person name="Land M."/>
            <person name="Hauser L."/>
            <person name="Chang Y."/>
            <person name="Jeffries C."/>
            <person name="Rohde M."/>
            <person name="Sikorski J."/>
            <person name="Spring S."/>
            <person name="Goker M."/>
            <person name="Detter J."/>
            <person name="Woyke T."/>
            <person name="Bristow J."/>
            <person name="Eisen J."/>
            <person name="Markowitz V."/>
            <person name="Hugenholtz P."/>
            <person name="Kyrpides N."/>
            <person name="Klenk H."/>
        </authorList>
    </citation>
    <scope>NUCLEOTIDE SEQUENCE [LARGE SCALE GENOMIC DNA]</scope>
    <source>
        <strain evidence="4">DSM 12680 / TGB-C1</strain>
    </source>
</reference>
<protein>
    <submittedName>
        <fullName evidence="3">SEC-C motif domain protein</fullName>
    </submittedName>
</protein>
<dbReference type="InterPro" id="IPR054216">
    <property type="entry name" value="DUF6930"/>
</dbReference>
<dbReference type="InterPro" id="IPR055733">
    <property type="entry name" value="DUF7309"/>
</dbReference>
<evidence type="ECO:0000313" key="3">
    <source>
        <dbReference type="EMBL" id="ADI02860.1"/>
    </source>
</evidence>
<keyword evidence="4" id="KW-1185">Reference proteome</keyword>
<dbReference type="EMBL" id="CP002048">
    <property type="protein sequence ID" value="ADI02860.1"/>
    <property type="molecule type" value="Genomic_DNA"/>
</dbReference>
<feature type="domain" description="DUF7309" evidence="2">
    <location>
        <begin position="93"/>
        <end position="248"/>
    </location>
</feature>
<dbReference type="AlphaFoldDB" id="D7CIY2"/>
<accession>D7CIY2</accession>